<dbReference type="CDD" id="cd00033">
    <property type="entry name" value="CCP"/>
    <property type="match status" value="2"/>
</dbReference>
<feature type="compositionally biased region" description="Basic and acidic residues" evidence="3">
    <location>
        <begin position="821"/>
        <end position="847"/>
    </location>
</feature>
<keyword evidence="2" id="KW-0768">Sushi</keyword>
<dbReference type="SUPFAM" id="SSF49899">
    <property type="entry name" value="Concanavalin A-like lectins/glucanases"/>
    <property type="match status" value="1"/>
</dbReference>
<comment type="caution">
    <text evidence="2">Lacks conserved residue(s) required for the propagation of feature annotation.</text>
</comment>
<evidence type="ECO:0000256" key="4">
    <source>
        <dbReference type="SAM" id="Phobius"/>
    </source>
</evidence>
<feature type="domain" description="Sushi" evidence="7">
    <location>
        <begin position="94"/>
        <end position="151"/>
    </location>
</feature>
<feature type="transmembrane region" description="Helical" evidence="4">
    <location>
        <begin position="633"/>
        <end position="656"/>
    </location>
</feature>
<dbReference type="PRINTS" id="PR00020">
    <property type="entry name" value="MAMDOMAIN"/>
</dbReference>
<dbReference type="PROSITE" id="PS50923">
    <property type="entry name" value="SUSHI"/>
    <property type="match status" value="2"/>
</dbReference>
<feature type="compositionally biased region" description="Basic and acidic residues" evidence="3">
    <location>
        <begin position="769"/>
        <end position="813"/>
    </location>
</feature>
<feature type="domain" description="MAM" evidence="6">
    <location>
        <begin position="159"/>
        <end position="325"/>
    </location>
</feature>
<accession>A0AAV2HGW3</accession>
<gene>
    <name evidence="8" type="ORF">GSLYS_00006702001</name>
</gene>
<dbReference type="Gene3D" id="2.10.70.10">
    <property type="entry name" value="Complement Module, domain 1"/>
    <property type="match status" value="2"/>
</dbReference>
<dbReference type="Gene3D" id="2.60.120.200">
    <property type="match status" value="1"/>
</dbReference>
<evidence type="ECO:0000259" key="6">
    <source>
        <dbReference type="PROSITE" id="PS50060"/>
    </source>
</evidence>
<dbReference type="GO" id="GO:0016020">
    <property type="term" value="C:membrane"/>
    <property type="evidence" value="ECO:0007669"/>
    <property type="project" value="InterPro"/>
</dbReference>
<dbReference type="InterPro" id="IPR035976">
    <property type="entry name" value="Sushi/SCR/CCP_sf"/>
</dbReference>
<sequence length="871" mass="96052">MCTTRKMEFEMFLLQIMCFLIGLFHCNALPLASKSPDKFCPELSLPNGEVSPPTPRSPMRNFKCNGGFTLYGAKMSSCIQRGVWYPDIPKCIKSGCEELNLDNGKVQFSRPNKNKSPLISFTCNEGFRRNGTDKLLCDGRTWGDQAPTCVRFQPKHDPVECDFEDVYLCGWSQDINDDFDWTRWSGKTPTDDTGPSTDYTTRSDQGHYVFLETTGQQRGDRANLISMIFQPAIATNECLTFRYHMYGKHVGNLSVFLTPANLDTKKMKDSHRFFHVTGNRSNEWHLGNVRLSKQTAAFKIVIQGTSGGFYGDIALDDVKISKCSEGLKATSKPTSPLMSLNTTSTTEILGHPGLKATSETKAVSESTVSPKSKVTKATTRSITTSTRGAKSTSTRGAKSTSTRGAKSTSTRGAKSTSKGFGAFAPQLTKRSSVTPKDALIADTTAPSTVVPRAASIDRSRVESTFVSRTERFPSTYVSIDVSTYRSRVSSEGAETQSKDPNLSSFTASIYSSSTTDKSEADVDVTYDFNTDISDSSREESTPDIKDTEDKHLSGDVIGEYGETYPDSSKNFEFDKLNKKNQNLEFPDDNGALVTKRTKKPLLSKTNHVPGNINTVKKTPANTESGKSKQKVSLIWFFIVLVLLVSITMILVSVLTWRWAKRNQRAKLGREYDGHKVEEVQSCDTDAETCLGEKGSSNDDTVKAECYKDIVEVKQETTETGITETVMTGTGVTGTELRETGVTGTELKETGVTGTELTETGVIETMAEAKTEEVTEEKTEHKVSEKISTESENLSDEHRIKPGKEENETEKETCETSLEPTDSVKQEEKYNIDKELKNNVTKDSDNDEGKLAELNAKSDELSKLTADQGAVI</sequence>
<feature type="chain" id="PRO_5043662727" evidence="5">
    <location>
        <begin position="29"/>
        <end position="871"/>
    </location>
</feature>
<name>A0AAV2HGW3_LYMST</name>
<dbReference type="SMART" id="SM00137">
    <property type="entry name" value="MAM"/>
    <property type="match status" value="1"/>
</dbReference>
<organism evidence="8 9">
    <name type="scientific">Lymnaea stagnalis</name>
    <name type="common">Great pond snail</name>
    <name type="synonym">Helix stagnalis</name>
    <dbReference type="NCBI Taxonomy" id="6523"/>
    <lineage>
        <taxon>Eukaryota</taxon>
        <taxon>Metazoa</taxon>
        <taxon>Spiralia</taxon>
        <taxon>Lophotrochozoa</taxon>
        <taxon>Mollusca</taxon>
        <taxon>Gastropoda</taxon>
        <taxon>Heterobranchia</taxon>
        <taxon>Euthyneura</taxon>
        <taxon>Panpulmonata</taxon>
        <taxon>Hygrophila</taxon>
        <taxon>Lymnaeoidea</taxon>
        <taxon>Lymnaeidae</taxon>
        <taxon>Lymnaea</taxon>
    </lineage>
</organism>
<evidence type="ECO:0000259" key="7">
    <source>
        <dbReference type="PROSITE" id="PS50923"/>
    </source>
</evidence>
<keyword evidence="9" id="KW-1185">Reference proteome</keyword>
<keyword evidence="4" id="KW-0472">Membrane</keyword>
<dbReference type="SUPFAM" id="SSF57535">
    <property type="entry name" value="Complement control module/SCR domain"/>
    <property type="match status" value="2"/>
</dbReference>
<dbReference type="EMBL" id="CAXITT010000122">
    <property type="protein sequence ID" value="CAL1532684.1"/>
    <property type="molecule type" value="Genomic_DNA"/>
</dbReference>
<dbReference type="AlphaFoldDB" id="A0AAV2HGW3"/>
<dbReference type="InterPro" id="IPR000998">
    <property type="entry name" value="MAM_dom"/>
</dbReference>
<keyword evidence="5" id="KW-0732">Signal</keyword>
<feature type="disulfide bond" evidence="2">
    <location>
        <begin position="64"/>
        <end position="91"/>
    </location>
</feature>
<feature type="signal peptide" evidence="5">
    <location>
        <begin position="1"/>
        <end position="28"/>
    </location>
</feature>
<dbReference type="Proteomes" id="UP001497497">
    <property type="component" value="Unassembled WGS sequence"/>
</dbReference>
<dbReference type="InterPro" id="IPR051560">
    <property type="entry name" value="MAM_domain-containing"/>
</dbReference>
<dbReference type="CDD" id="cd06263">
    <property type="entry name" value="MAM"/>
    <property type="match status" value="1"/>
</dbReference>
<evidence type="ECO:0000256" key="3">
    <source>
        <dbReference type="SAM" id="MobiDB-lite"/>
    </source>
</evidence>
<dbReference type="InterPro" id="IPR000436">
    <property type="entry name" value="Sushi_SCR_CCP_dom"/>
</dbReference>
<feature type="region of interest" description="Disordered" evidence="3">
    <location>
        <begin position="769"/>
        <end position="847"/>
    </location>
</feature>
<feature type="compositionally biased region" description="Basic and acidic residues" evidence="3">
    <location>
        <begin position="534"/>
        <end position="552"/>
    </location>
</feature>
<proteinExistence type="predicted"/>
<feature type="region of interest" description="Disordered" evidence="3">
    <location>
        <begin position="603"/>
        <end position="623"/>
    </location>
</feature>
<dbReference type="Pfam" id="PF00084">
    <property type="entry name" value="Sushi"/>
    <property type="match status" value="1"/>
</dbReference>
<feature type="compositionally biased region" description="Polar residues" evidence="3">
    <location>
        <begin position="357"/>
        <end position="377"/>
    </location>
</feature>
<keyword evidence="1 2" id="KW-1015">Disulfide bond</keyword>
<dbReference type="Pfam" id="PF00629">
    <property type="entry name" value="MAM"/>
    <property type="match status" value="1"/>
</dbReference>
<evidence type="ECO:0000256" key="2">
    <source>
        <dbReference type="PROSITE-ProRule" id="PRU00302"/>
    </source>
</evidence>
<dbReference type="PANTHER" id="PTHR23282">
    <property type="entry name" value="APICAL ENDOSOMAL GLYCOPROTEIN PRECURSOR"/>
    <property type="match status" value="1"/>
</dbReference>
<feature type="compositionally biased region" description="Polar residues" evidence="3">
    <location>
        <begin position="388"/>
        <end position="418"/>
    </location>
</feature>
<dbReference type="InterPro" id="IPR013320">
    <property type="entry name" value="ConA-like_dom_sf"/>
</dbReference>
<dbReference type="PROSITE" id="PS50060">
    <property type="entry name" value="MAM_2"/>
    <property type="match status" value="1"/>
</dbReference>
<feature type="compositionally biased region" description="Low complexity" evidence="3">
    <location>
        <begin position="378"/>
        <end position="387"/>
    </location>
</feature>
<keyword evidence="4" id="KW-1133">Transmembrane helix</keyword>
<feature type="region of interest" description="Disordered" evidence="3">
    <location>
        <begin position="347"/>
        <end position="428"/>
    </location>
</feature>
<reference evidence="8 9" key="1">
    <citation type="submission" date="2024-04" db="EMBL/GenBank/DDBJ databases">
        <authorList>
            <consortium name="Genoscope - CEA"/>
            <person name="William W."/>
        </authorList>
    </citation>
    <scope>NUCLEOTIDE SEQUENCE [LARGE SCALE GENOMIC DNA]</scope>
</reference>
<feature type="region of interest" description="Disordered" evidence="3">
    <location>
        <begin position="531"/>
        <end position="552"/>
    </location>
</feature>
<keyword evidence="4" id="KW-0812">Transmembrane</keyword>
<evidence type="ECO:0000256" key="1">
    <source>
        <dbReference type="ARBA" id="ARBA00023157"/>
    </source>
</evidence>
<evidence type="ECO:0000313" key="9">
    <source>
        <dbReference type="Proteomes" id="UP001497497"/>
    </source>
</evidence>
<dbReference type="SMART" id="SM00032">
    <property type="entry name" value="CCP"/>
    <property type="match status" value="2"/>
</dbReference>
<feature type="domain" description="Sushi" evidence="7">
    <location>
        <begin position="38"/>
        <end position="93"/>
    </location>
</feature>
<dbReference type="PANTHER" id="PTHR23282:SF101">
    <property type="entry name" value="MAM DOMAIN-CONTAINING PROTEIN"/>
    <property type="match status" value="1"/>
</dbReference>
<protein>
    <submittedName>
        <fullName evidence="8">Uncharacterized protein</fullName>
    </submittedName>
</protein>
<comment type="caution">
    <text evidence="8">The sequence shown here is derived from an EMBL/GenBank/DDBJ whole genome shotgun (WGS) entry which is preliminary data.</text>
</comment>
<evidence type="ECO:0000256" key="5">
    <source>
        <dbReference type="SAM" id="SignalP"/>
    </source>
</evidence>
<evidence type="ECO:0000313" key="8">
    <source>
        <dbReference type="EMBL" id="CAL1532684.1"/>
    </source>
</evidence>